<organism evidence="1 2">
    <name type="scientific">Spirochaeta isovalerica</name>
    <dbReference type="NCBI Taxonomy" id="150"/>
    <lineage>
        <taxon>Bacteria</taxon>
        <taxon>Pseudomonadati</taxon>
        <taxon>Spirochaetota</taxon>
        <taxon>Spirochaetia</taxon>
        <taxon>Spirochaetales</taxon>
        <taxon>Spirochaetaceae</taxon>
        <taxon>Spirochaeta</taxon>
    </lineage>
</organism>
<proteinExistence type="predicted"/>
<dbReference type="RefSeq" id="WP_184747172.1">
    <property type="nucleotide sequence ID" value="NZ_JACHGJ010000004.1"/>
</dbReference>
<dbReference type="SUPFAM" id="SSF111369">
    <property type="entry name" value="HlyD-like secretion proteins"/>
    <property type="match status" value="1"/>
</dbReference>
<dbReference type="Gene3D" id="2.40.50.100">
    <property type="match status" value="1"/>
</dbReference>
<accession>A0A841RE77</accession>
<dbReference type="GO" id="GO:0015562">
    <property type="term" value="F:efflux transmembrane transporter activity"/>
    <property type="evidence" value="ECO:0007669"/>
    <property type="project" value="TreeGrafter"/>
</dbReference>
<dbReference type="EMBL" id="JACHGJ010000004">
    <property type="protein sequence ID" value="MBB6480928.1"/>
    <property type="molecule type" value="Genomic_DNA"/>
</dbReference>
<sequence length="402" mass="43778">MKISRSALMKTGAALIILAGGITAMQLLASTKAEAHKREVEAPVRKVETMVPRFSDLSYEVQGSGLIESAGRLQVSSTVSGKVSYSYKGLTSGTYAEKDQLLLKIDSRQAENTLNLARSELIKAVAALVPQFKSSDSGLYEKWNRYLASLDFTSGEIPDLPEAAGSREKLLISNYGIFSAFYNVRNAEIMVEQHSYYAPSEGFVRCEGIPENSFVAAGQPLFTLIDAENLEISVPLTVDELKRIDSSAGPSVTILSARENGSSLYGTVVSRNAELERSSQMIDVLIRFANRELKPDFAPGNYVDVHIEGRVMANTAAIPRHAVLDNSYVYTYEEGKLGREDVIIRAVSDDSVYIENTLPPGTRIVTTILQKPLIGMKLSPVGEEDEAEIAAAVEAGNHEKDS</sequence>
<gene>
    <name evidence="1" type="ORF">HNR50_002601</name>
</gene>
<keyword evidence="2" id="KW-1185">Reference proteome</keyword>
<protein>
    <submittedName>
        <fullName evidence="1">Multidrug efflux pump subunit AcrA (Membrane-fusion protein)</fullName>
    </submittedName>
</protein>
<dbReference type="Gene3D" id="1.10.287.470">
    <property type="entry name" value="Helix hairpin bin"/>
    <property type="match status" value="1"/>
</dbReference>
<dbReference type="GO" id="GO:1990281">
    <property type="term" value="C:efflux pump complex"/>
    <property type="evidence" value="ECO:0007669"/>
    <property type="project" value="TreeGrafter"/>
</dbReference>
<dbReference type="AlphaFoldDB" id="A0A841RE77"/>
<dbReference type="Proteomes" id="UP000587760">
    <property type="component" value="Unassembled WGS sequence"/>
</dbReference>
<comment type="caution">
    <text evidence="1">The sequence shown here is derived from an EMBL/GenBank/DDBJ whole genome shotgun (WGS) entry which is preliminary data.</text>
</comment>
<evidence type="ECO:0000313" key="2">
    <source>
        <dbReference type="Proteomes" id="UP000587760"/>
    </source>
</evidence>
<dbReference type="Gene3D" id="2.40.30.170">
    <property type="match status" value="1"/>
</dbReference>
<name>A0A841RE77_9SPIO</name>
<reference evidence="1 2" key="1">
    <citation type="submission" date="2020-08" db="EMBL/GenBank/DDBJ databases">
        <title>Genomic Encyclopedia of Type Strains, Phase IV (KMG-IV): sequencing the most valuable type-strain genomes for metagenomic binning, comparative biology and taxonomic classification.</title>
        <authorList>
            <person name="Goeker M."/>
        </authorList>
    </citation>
    <scope>NUCLEOTIDE SEQUENCE [LARGE SCALE GENOMIC DNA]</scope>
    <source>
        <strain evidence="1 2">DSM 2461</strain>
    </source>
</reference>
<evidence type="ECO:0000313" key="1">
    <source>
        <dbReference type="EMBL" id="MBB6480928.1"/>
    </source>
</evidence>
<dbReference type="PANTHER" id="PTHR30469">
    <property type="entry name" value="MULTIDRUG RESISTANCE PROTEIN MDTA"/>
    <property type="match status" value="1"/>
</dbReference>
<dbReference type="Gene3D" id="2.40.420.20">
    <property type="match status" value="1"/>
</dbReference>